<dbReference type="GO" id="GO:0016020">
    <property type="term" value="C:membrane"/>
    <property type="evidence" value="ECO:0007669"/>
    <property type="project" value="UniProtKB-SubCell"/>
</dbReference>
<dbReference type="AlphaFoldDB" id="A0A1Y2EFN2"/>
<evidence type="ECO:0000313" key="6">
    <source>
        <dbReference type="EMBL" id="ORY70383.1"/>
    </source>
</evidence>
<evidence type="ECO:0008006" key="8">
    <source>
        <dbReference type="Google" id="ProtNLM"/>
    </source>
</evidence>
<evidence type="ECO:0000313" key="7">
    <source>
        <dbReference type="Proteomes" id="UP000193689"/>
    </source>
</evidence>
<comment type="subcellular location">
    <subcellularLocation>
        <location evidence="1">Membrane</location>
        <topology evidence="1">Multi-pass membrane protein</topology>
    </subcellularLocation>
</comment>
<dbReference type="GeneID" id="63775685"/>
<name>A0A1Y2EFN2_9PEZI</name>
<dbReference type="RefSeq" id="XP_040720333.1">
    <property type="nucleotide sequence ID" value="XM_040859473.1"/>
</dbReference>
<feature type="transmembrane region" description="Helical" evidence="5">
    <location>
        <begin position="44"/>
        <end position="71"/>
    </location>
</feature>
<dbReference type="EMBL" id="MCFJ01000002">
    <property type="protein sequence ID" value="ORY70383.1"/>
    <property type="molecule type" value="Genomic_DNA"/>
</dbReference>
<evidence type="ECO:0000256" key="2">
    <source>
        <dbReference type="ARBA" id="ARBA00022692"/>
    </source>
</evidence>
<reference evidence="6 7" key="1">
    <citation type="submission" date="2016-07" db="EMBL/GenBank/DDBJ databases">
        <title>Pervasive Adenine N6-methylation of Active Genes in Fungi.</title>
        <authorList>
            <consortium name="DOE Joint Genome Institute"/>
            <person name="Mondo S.J."/>
            <person name="Dannebaum R.O."/>
            <person name="Kuo R.C."/>
            <person name="Labutti K."/>
            <person name="Haridas S."/>
            <person name="Kuo A."/>
            <person name="Salamov A."/>
            <person name="Ahrendt S.R."/>
            <person name="Lipzen A."/>
            <person name="Sullivan W."/>
            <person name="Andreopoulos W.B."/>
            <person name="Clum A."/>
            <person name="Lindquist E."/>
            <person name="Daum C."/>
            <person name="Ramamoorthy G.K."/>
            <person name="Gryganskyi A."/>
            <person name="Culley D."/>
            <person name="Magnuson J.K."/>
            <person name="James T.Y."/>
            <person name="O'Malley M.A."/>
            <person name="Stajich J.E."/>
            <person name="Spatafora J.W."/>
            <person name="Visel A."/>
            <person name="Grigoriev I.V."/>
        </authorList>
    </citation>
    <scope>NUCLEOTIDE SEQUENCE [LARGE SCALE GENOMIC DNA]</scope>
    <source>
        <strain evidence="6 7">CBS 129021</strain>
    </source>
</reference>
<evidence type="ECO:0000256" key="4">
    <source>
        <dbReference type="ARBA" id="ARBA00023136"/>
    </source>
</evidence>
<keyword evidence="2 5" id="KW-0812">Transmembrane</keyword>
<dbReference type="InParanoid" id="A0A1Y2EFN2"/>
<protein>
    <recommendedName>
        <fullName evidence="8">Major facilitator superfamily domain-containing protein</fullName>
    </recommendedName>
</protein>
<dbReference type="Proteomes" id="UP000193689">
    <property type="component" value="Unassembled WGS sequence"/>
</dbReference>
<accession>A0A1Y2EFN2</accession>
<dbReference type="SUPFAM" id="SSF103473">
    <property type="entry name" value="MFS general substrate transporter"/>
    <property type="match status" value="1"/>
</dbReference>
<dbReference type="PANTHER" id="PTHR23507">
    <property type="entry name" value="ZGC:174356"/>
    <property type="match status" value="1"/>
</dbReference>
<evidence type="ECO:0000256" key="1">
    <source>
        <dbReference type="ARBA" id="ARBA00004141"/>
    </source>
</evidence>
<dbReference type="InterPro" id="IPR036259">
    <property type="entry name" value="MFS_trans_sf"/>
</dbReference>
<feature type="transmembrane region" description="Helical" evidence="5">
    <location>
        <begin position="178"/>
        <end position="198"/>
    </location>
</feature>
<proteinExistence type="predicted"/>
<dbReference type="GO" id="GO:0022857">
    <property type="term" value="F:transmembrane transporter activity"/>
    <property type="evidence" value="ECO:0007669"/>
    <property type="project" value="TreeGrafter"/>
</dbReference>
<dbReference type="STRING" id="1141098.A0A1Y2EFN2"/>
<organism evidence="6 7">
    <name type="scientific">Pseudomassariella vexata</name>
    <dbReference type="NCBI Taxonomy" id="1141098"/>
    <lineage>
        <taxon>Eukaryota</taxon>
        <taxon>Fungi</taxon>
        <taxon>Dikarya</taxon>
        <taxon>Ascomycota</taxon>
        <taxon>Pezizomycotina</taxon>
        <taxon>Sordariomycetes</taxon>
        <taxon>Xylariomycetidae</taxon>
        <taxon>Amphisphaeriales</taxon>
        <taxon>Pseudomassariaceae</taxon>
        <taxon>Pseudomassariella</taxon>
    </lineage>
</organism>
<keyword evidence="3 5" id="KW-1133">Transmembrane helix</keyword>
<keyword evidence="7" id="KW-1185">Reference proteome</keyword>
<evidence type="ECO:0000256" key="5">
    <source>
        <dbReference type="SAM" id="Phobius"/>
    </source>
</evidence>
<feature type="transmembrane region" description="Helical" evidence="5">
    <location>
        <begin position="7"/>
        <end position="32"/>
    </location>
</feature>
<sequence length="220" mass="24210">MLKPPSLAILVATGFMSAPIISCTMQFLTLFASKWYHIRLADTGYILTCYGIFHVVVVLTVIPWITTLVVQPTTPRLFRIDEKRRDLVLARWSFLSFILGTLIIGLSPSLTGMIVGLLIMSLGSGQGSLIRSTTALYVDPEHRSRLYTLSAMVEQSSSIYSDPMLAGLFTLGMRMDGGWIGLPYFGVSVLCLLSYSILGFVRVPNDATDDVESESGSDRE</sequence>
<keyword evidence="4 5" id="KW-0472">Membrane</keyword>
<dbReference type="PANTHER" id="PTHR23507:SF1">
    <property type="entry name" value="FI18259P1-RELATED"/>
    <property type="match status" value="1"/>
</dbReference>
<feature type="transmembrane region" description="Helical" evidence="5">
    <location>
        <begin position="92"/>
        <end position="119"/>
    </location>
</feature>
<comment type="caution">
    <text evidence="6">The sequence shown here is derived from an EMBL/GenBank/DDBJ whole genome shotgun (WGS) entry which is preliminary data.</text>
</comment>
<dbReference type="OrthoDB" id="3026777at2759"/>
<evidence type="ECO:0000256" key="3">
    <source>
        <dbReference type="ARBA" id="ARBA00022989"/>
    </source>
</evidence>
<dbReference type="Gene3D" id="1.20.1250.20">
    <property type="entry name" value="MFS general substrate transporter like domains"/>
    <property type="match status" value="1"/>
</dbReference>
<gene>
    <name evidence="6" type="ORF">BCR38DRAFT_421885</name>
</gene>